<evidence type="ECO:0008006" key="14">
    <source>
        <dbReference type="Google" id="ProtNLM"/>
    </source>
</evidence>
<evidence type="ECO:0000313" key="13">
    <source>
        <dbReference type="Proteomes" id="UP000001514"/>
    </source>
</evidence>
<evidence type="ECO:0000256" key="7">
    <source>
        <dbReference type="ARBA" id="ARBA00022840"/>
    </source>
</evidence>
<evidence type="ECO:0000313" key="12">
    <source>
        <dbReference type="EMBL" id="EFJ25999.1"/>
    </source>
</evidence>
<dbReference type="FunCoup" id="D8RP98">
    <property type="interactions" value="187"/>
</dbReference>
<dbReference type="OMA" id="EVIHRWR"/>
<dbReference type="STRING" id="88036.D8RP98"/>
<proteinExistence type="predicted"/>
<dbReference type="PANTHER" id="PTHR18934:SF221">
    <property type="entry name" value="ATP-DEPENDENT RNA HELICASE DHX34-RELATED"/>
    <property type="match status" value="1"/>
</dbReference>
<dbReference type="SUPFAM" id="SSF52540">
    <property type="entry name" value="P-loop containing nucleoside triphosphate hydrolases"/>
    <property type="match status" value="1"/>
</dbReference>
<dbReference type="Gene3D" id="4.10.1000.10">
    <property type="entry name" value="Zinc finger, CCCH-type"/>
    <property type="match status" value="1"/>
</dbReference>
<evidence type="ECO:0000256" key="1">
    <source>
        <dbReference type="ARBA" id="ARBA00022723"/>
    </source>
</evidence>
<dbReference type="Proteomes" id="UP000001514">
    <property type="component" value="Unassembled WGS sequence"/>
</dbReference>
<name>D8RP98_SELML</name>
<gene>
    <name evidence="12" type="ORF">SELMODRAFT_173103</name>
</gene>
<dbReference type="SMART" id="SM00356">
    <property type="entry name" value="ZnF_C3H1"/>
    <property type="match status" value="2"/>
</dbReference>
<dbReference type="PROSITE" id="PS51194">
    <property type="entry name" value="HELICASE_CTER"/>
    <property type="match status" value="1"/>
</dbReference>
<dbReference type="KEGG" id="smo:SELMODRAFT_173103"/>
<dbReference type="Gene3D" id="3.40.50.300">
    <property type="entry name" value="P-loop containing nucleotide triphosphate hydrolases"/>
    <property type="match status" value="2"/>
</dbReference>
<dbReference type="CDD" id="cd18791">
    <property type="entry name" value="SF2_C_RHA"/>
    <property type="match status" value="1"/>
</dbReference>
<accession>D8RP98</accession>
<keyword evidence="6 8" id="KW-0862">Zinc</keyword>
<dbReference type="GO" id="GO:0004386">
    <property type="term" value="F:helicase activity"/>
    <property type="evidence" value="ECO:0000318"/>
    <property type="project" value="GO_Central"/>
</dbReference>
<dbReference type="AlphaFoldDB" id="D8RP98"/>
<dbReference type="Gramene" id="EFJ25999">
    <property type="protein sequence ID" value="EFJ25999"/>
    <property type="gene ID" value="SELMODRAFT_173103"/>
</dbReference>
<feature type="domain" description="C3H1-type" evidence="9">
    <location>
        <begin position="690"/>
        <end position="715"/>
    </location>
</feature>
<evidence type="ECO:0000256" key="6">
    <source>
        <dbReference type="ARBA" id="ARBA00022833"/>
    </source>
</evidence>
<dbReference type="GO" id="GO:0008270">
    <property type="term" value="F:zinc ion binding"/>
    <property type="evidence" value="ECO:0007669"/>
    <property type="project" value="UniProtKB-KW"/>
</dbReference>
<evidence type="ECO:0000256" key="8">
    <source>
        <dbReference type="PROSITE-ProRule" id="PRU00723"/>
    </source>
</evidence>
<evidence type="ECO:0000259" key="10">
    <source>
        <dbReference type="PROSITE" id="PS51192"/>
    </source>
</evidence>
<reference evidence="12 13" key="1">
    <citation type="journal article" date="2011" name="Science">
        <title>The Selaginella genome identifies genetic changes associated with the evolution of vascular plants.</title>
        <authorList>
            <person name="Banks J.A."/>
            <person name="Nishiyama T."/>
            <person name="Hasebe M."/>
            <person name="Bowman J.L."/>
            <person name="Gribskov M."/>
            <person name="dePamphilis C."/>
            <person name="Albert V.A."/>
            <person name="Aono N."/>
            <person name="Aoyama T."/>
            <person name="Ambrose B.A."/>
            <person name="Ashton N.W."/>
            <person name="Axtell M.J."/>
            <person name="Barker E."/>
            <person name="Barker M.S."/>
            <person name="Bennetzen J.L."/>
            <person name="Bonawitz N.D."/>
            <person name="Chapple C."/>
            <person name="Cheng C."/>
            <person name="Correa L.G."/>
            <person name="Dacre M."/>
            <person name="DeBarry J."/>
            <person name="Dreyer I."/>
            <person name="Elias M."/>
            <person name="Engstrom E.M."/>
            <person name="Estelle M."/>
            <person name="Feng L."/>
            <person name="Finet C."/>
            <person name="Floyd S.K."/>
            <person name="Frommer W.B."/>
            <person name="Fujita T."/>
            <person name="Gramzow L."/>
            <person name="Gutensohn M."/>
            <person name="Harholt J."/>
            <person name="Hattori M."/>
            <person name="Heyl A."/>
            <person name="Hirai T."/>
            <person name="Hiwatashi Y."/>
            <person name="Ishikawa M."/>
            <person name="Iwata M."/>
            <person name="Karol K.G."/>
            <person name="Koehler B."/>
            <person name="Kolukisaoglu U."/>
            <person name="Kubo M."/>
            <person name="Kurata T."/>
            <person name="Lalonde S."/>
            <person name="Li K."/>
            <person name="Li Y."/>
            <person name="Litt A."/>
            <person name="Lyons E."/>
            <person name="Manning G."/>
            <person name="Maruyama T."/>
            <person name="Michael T.P."/>
            <person name="Mikami K."/>
            <person name="Miyazaki S."/>
            <person name="Morinaga S."/>
            <person name="Murata T."/>
            <person name="Mueller-Roeber B."/>
            <person name="Nelson D.R."/>
            <person name="Obara M."/>
            <person name="Oguri Y."/>
            <person name="Olmstead R.G."/>
            <person name="Onodera N."/>
            <person name="Petersen B.L."/>
            <person name="Pils B."/>
            <person name="Prigge M."/>
            <person name="Rensing S.A."/>
            <person name="Riano-Pachon D.M."/>
            <person name="Roberts A.W."/>
            <person name="Sato Y."/>
            <person name="Scheller H.V."/>
            <person name="Schulz B."/>
            <person name="Schulz C."/>
            <person name="Shakirov E.V."/>
            <person name="Shibagaki N."/>
            <person name="Shinohara N."/>
            <person name="Shippen D.E."/>
            <person name="Soerensen I."/>
            <person name="Sotooka R."/>
            <person name="Sugimoto N."/>
            <person name="Sugita M."/>
            <person name="Sumikawa N."/>
            <person name="Tanurdzic M."/>
            <person name="Theissen G."/>
            <person name="Ulvskov P."/>
            <person name="Wakazuki S."/>
            <person name="Weng J.K."/>
            <person name="Willats W.W."/>
            <person name="Wipf D."/>
            <person name="Wolf P.G."/>
            <person name="Yang L."/>
            <person name="Zimmer A.D."/>
            <person name="Zhu Q."/>
            <person name="Mitros T."/>
            <person name="Hellsten U."/>
            <person name="Loque D."/>
            <person name="Otillar R."/>
            <person name="Salamov A."/>
            <person name="Schmutz J."/>
            <person name="Shapiro H."/>
            <person name="Lindquist E."/>
            <person name="Lucas S."/>
            <person name="Rokhsar D."/>
            <person name="Grigoriev I.V."/>
        </authorList>
    </citation>
    <scope>NUCLEOTIDE SEQUENCE [LARGE SCALE GENOMIC DNA]</scope>
</reference>
<dbReference type="HOGENOM" id="CLU_007384_0_0_1"/>
<keyword evidence="2" id="KW-0547">Nucleotide-binding</keyword>
<dbReference type="Pfam" id="PF18044">
    <property type="entry name" value="zf-CCCH_4"/>
    <property type="match status" value="1"/>
</dbReference>
<organism evidence="13">
    <name type="scientific">Selaginella moellendorffii</name>
    <name type="common">Spikemoss</name>
    <dbReference type="NCBI Taxonomy" id="88036"/>
    <lineage>
        <taxon>Eukaryota</taxon>
        <taxon>Viridiplantae</taxon>
        <taxon>Streptophyta</taxon>
        <taxon>Embryophyta</taxon>
        <taxon>Tracheophyta</taxon>
        <taxon>Lycopodiopsida</taxon>
        <taxon>Selaginellales</taxon>
        <taxon>Selaginellaceae</taxon>
        <taxon>Selaginella</taxon>
    </lineage>
</organism>
<feature type="zinc finger region" description="C3H1-type" evidence="8">
    <location>
        <begin position="717"/>
        <end position="744"/>
    </location>
</feature>
<dbReference type="PANTHER" id="PTHR18934">
    <property type="entry name" value="ATP-DEPENDENT RNA HELICASE"/>
    <property type="match status" value="1"/>
</dbReference>
<keyword evidence="3 8" id="KW-0863">Zinc-finger</keyword>
<dbReference type="SMART" id="SM00490">
    <property type="entry name" value="HELICc"/>
    <property type="match status" value="1"/>
</dbReference>
<dbReference type="Gene3D" id="1.20.120.1080">
    <property type="match status" value="1"/>
</dbReference>
<dbReference type="PROSITE" id="PS50103">
    <property type="entry name" value="ZF_C3H1"/>
    <property type="match status" value="2"/>
</dbReference>
<feature type="domain" description="Helicase C-terminal" evidence="11">
    <location>
        <begin position="246"/>
        <end position="447"/>
    </location>
</feature>
<dbReference type="InterPro" id="IPR000571">
    <property type="entry name" value="Znf_CCCH"/>
</dbReference>
<dbReference type="SMART" id="SM00847">
    <property type="entry name" value="HA2"/>
    <property type="match status" value="1"/>
</dbReference>
<dbReference type="InterPro" id="IPR007502">
    <property type="entry name" value="Helicase-assoc_dom"/>
</dbReference>
<feature type="domain" description="Helicase ATP-binding" evidence="10">
    <location>
        <begin position="23"/>
        <end position="185"/>
    </location>
</feature>
<dbReference type="eggNOG" id="KOG0920">
    <property type="taxonomic scope" value="Eukaryota"/>
</dbReference>
<keyword evidence="13" id="KW-1185">Reference proteome</keyword>
<dbReference type="InterPro" id="IPR027417">
    <property type="entry name" value="P-loop_NTPase"/>
</dbReference>
<evidence type="ECO:0000256" key="4">
    <source>
        <dbReference type="ARBA" id="ARBA00022801"/>
    </source>
</evidence>
<dbReference type="GO" id="GO:0016787">
    <property type="term" value="F:hydrolase activity"/>
    <property type="evidence" value="ECO:0007669"/>
    <property type="project" value="UniProtKB-KW"/>
</dbReference>
<keyword evidence="7" id="KW-0067">ATP-binding</keyword>
<keyword evidence="5" id="KW-0347">Helicase</keyword>
<keyword evidence="1 8" id="KW-0479">Metal-binding</keyword>
<keyword evidence="4" id="KW-0378">Hydrolase</keyword>
<evidence type="ECO:0000259" key="11">
    <source>
        <dbReference type="PROSITE" id="PS51194"/>
    </source>
</evidence>
<dbReference type="InterPro" id="IPR014001">
    <property type="entry name" value="Helicase_ATP-bd"/>
</dbReference>
<evidence type="ECO:0000256" key="2">
    <source>
        <dbReference type="ARBA" id="ARBA00022741"/>
    </source>
</evidence>
<dbReference type="PROSITE" id="PS51192">
    <property type="entry name" value="HELICASE_ATP_BIND_1"/>
    <property type="match status" value="1"/>
</dbReference>
<feature type="zinc finger region" description="C3H1-type" evidence="8">
    <location>
        <begin position="690"/>
        <end position="715"/>
    </location>
</feature>
<dbReference type="SMART" id="SM00487">
    <property type="entry name" value="DEXDc"/>
    <property type="match status" value="1"/>
</dbReference>
<dbReference type="InterPro" id="IPR011545">
    <property type="entry name" value="DEAD/DEAH_box_helicase_dom"/>
</dbReference>
<dbReference type="GO" id="GO:0005524">
    <property type="term" value="F:ATP binding"/>
    <property type="evidence" value="ECO:0007669"/>
    <property type="project" value="UniProtKB-KW"/>
</dbReference>
<evidence type="ECO:0000259" key="9">
    <source>
        <dbReference type="PROSITE" id="PS50103"/>
    </source>
</evidence>
<evidence type="ECO:0000256" key="3">
    <source>
        <dbReference type="ARBA" id="ARBA00022771"/>
    </source>
</evidence>
<dbReference type="EMBL" id="GL377585">
    <property type="protein sequence ID" value="EFJ25999.1"/>
    <property type="molecule type" value="Genomic_DNA"/>
</dbReference>
<dbReference type="InterPro" id="IPR041367">
    <property type="entry name" value="Znf-CCCH_4"/>
</dbReference>
<dbReference type="InterPro" id="IPR001650">
    <property type="entry name" value="Helicase_C-like"/>
</dbReference>
<dbReference type="Pfam" id="PF00270">
    <property type="entry name" value="DEAD"/>
    <property type="match status" value="1"/>
</dbReference>
<evidence type="ECO:0000256" key="5">
    <source>
        <dbReference type="ARBA" id="ARBA00022806"/>
    </source>
</evidence>
<dbReference type="CDD" id="cd17917">
    <property type="entry name" value="DEXHc_RHA-like"/>
    <property type="match status" value="1"/>
</dbReference>
<dbReference type="InParanoid" id="D8RP98"/>
<dbReference type="Pfam" id="PF00271">
    <property type="entry name" value="Helicase_C"/>
    <property type="match status" value="1"/>
</dbReference>
<sequence>MADDGEGFRSRRLPVRRLKATIVQKVEMNRVTIILAETGSGKSSQVPQMLIEEGFAPILCTQPRRLAVVAVSKMVAEERGCELGQEVGFHIGQMNRTSSRSKIVFQTAGVLLEEIKSKGVAALSHYKVVILDEIHERSVESDMVLCCVKILLFWNKNTRLVLMSATADFKRYENYFAELGETVEKVAVSNLASKIQQHLFQCSVKYLDQVLYIIFHSQHLSVMNSLEQNPSPFKTGTDIGMEIQHLIFHLIAHIHKDEPDRKKGILVFLPTYRALEEQWSLLTQRALDVEIFVLHSSIDIDQSLEAIEAYHSVRKVILATDVAESSITIPGASFVIDSCRCLEVFWNSKMKRDAPRIVWESNSQAEQRKGRTGRTCDGTVFRMVPRTMYVTFNKFEVPAMQLLSLRKQVLSLFCAEARALNDALAFFDKCLNPPHPDTVYDALESLEALNALQRDARGKKLPTPYGRILASLPLSLEASMLVMEGCERGYLNECAVIASVLDTTPSPIILPFGASATAHYSFQYFQESQNGVRQSRQAALLGNLCAFEFWQCVLKDNYRWQKLSHEFLSSTIVTVHGEESEKEFCKQHHLSLFSLNAVAELSSCVLEVIHRWRPQSIKLLTGPPSYYTAFSFQHLCFHSQDDESCLGLPYVSNGSFHNENNQSDLLKIITQARYLEPQSNYELIHFPKEEEGKVQCVYFRGGFCAKGNGCEFSHSVSSTPVCKFFLSGDGCRYGAHCRYKHDSDVPRWDNHLELDEDVAQFPTVLCSSTRNLEGTMLFFGREALSYIHQLQDLATASIAVACNEDSQLEAEKYDPSLSTVILDLPSRIQILWGLNASSLVTSSAEEARELPDWTKVKCIVLNFPLRSISDPDQHKAFFQKLFHFLTVTQCKINLLNSGLVVLLTMTNIEFCQCQVERAGRENFLFLQSSTAVDPAFFKGSSIRPPVKLVTYIFKLVFPRRFL</sequence>
<dbReference type="GO" id="GO:0003723">
    <property type="term" value="F:RNA binding"/>
    <property type="evidence" value="ECO:0000318"/>
    <property type="project" value="GO_Central"/>
</dbReference>
<feature type="domain" description="C3H1-type" evidence="9">
    <location>
        <begin position="717"/>
        <end position="744"/>
    </location>
</feature>
<protein>
    <recommendedName>
        <fullName evidence="14">RNA helicase</fullName>
    </recommendedName>
</protein>